<feature type="modified residue" description="4-aspartylphosphate" evidence="2">
    <location>
        <position position="54"/>
    </location>
</feature>
<keyword evidence="1 2" id="KW-0597">Phosphoprotein</keyword>
<evidence type="ECO:0000313" key="5">
    <source>
        <dbReference type="Proteomes" id="UP001500840"/>
    </source>
</evidence>
<reference evidence="5" key="1">
    <citation type="journal article" date="2019" name="Int. J. Syst. Evol. Microbiol.">
        <title>The Global Catalogue of Microorganisms (GCM) 10K type strain sequencing project: providing services to taxonomists for standard genome sequencing and annotation.</title>
        <authorList>
            <consortium name="The Broad Institute Genomics Platform"/>
            <consortium name="The Broad Institute Genome Sequencing Center for Infectious Disease"/>
            <person name="Wu L."/>
            <person name="Ma J."/>
        </authorList>
    </citation>
    <scope>NUCLEOTIDE SEQUENCE [LARGE SCALE GENOMIC DNA]</scope>
    <source>
        <strain evidence="5">JCM 17759</strain>
    </source>
</reference>
<evidence type="ECO:0000313" key="4">
    <source>
        <dbReference type="EMBL" id="GAA4472575.1"/>
    </source>
</evidence>
<dbReference type="InterPro" id="IPR001789">
    <property type="entry name" value="Sig_transdc_resp-reg_receiver"/>
</dbReference>
<dbReference type="InterPro" id="IPR011006">
    <property type="entry name" value="CheY-like_superfamily"/>
</dbReference>
<dbReference type="Pfam" id="PF00072">
    <property type="entry name" value="Response_reg"/>
    <property type="match status" value="1"/>
</dbReference>
<dbReference type="Gene3D" id="3.40.50.2300">
    <property type="match status" value="1"/>
</dbReference>
<dbReference type="RefSeq" id="WP_345328330.1">
    <property type="nucleotide sequence ID" value="NZ_BAABGA010000120.1"/>
</dbReference>
<evidence type="ECO:0000256" key="1">
    <source>
        <dbReference type="ARBA" id="ARBA00022553"/>
    </source>
</evidence>
<name>A0ABP8NSQ5_9BACT</name>
<dbReference type="PANTHER" id="PTHR44591:SF23">
    <property type="entry name" value="CHEY SUBFAMILY"/>
    <property type="match status" value="1"/>
</dbReference>
<feature type="domain" description="Response regulatory" evidence="3">
    <location>
        <begin position="5"/>
        <end position="121"/>
    </location>
</feature>
<accession>A0ABP8NSQ5</accession>
<dbReference type="SUPFAM" id="SSF52172">
    <property type="entry name" value="CheY-like"/>
    <property type="match status" value="1"/>
</dbReference>
<dbReference type="CDD" id="cd00156">
    <property type="entry name" value="REC"/>
    <property type="match status" value="1"/>
</dbReference>
<proteinExistence type="predicted"/>
<gene>
    <name evidence="4" type="ORF">GCM10023156_69320</name>
</gene>
<protein>
    <submittedName>
        <fullName evidence="4">Response regulator</fullName>
    </submittedName>
</protein>
<evidence type="ECO:0000256" key="2">
    <source>
        <dbReference type="PROSITE-ProRule" id="PRU00169"/>
    </source>
</evidence>
<sequence length="129" mass="14529">MRPLQILVVEDDIDFAETLQLTLCASNHDVTVTHNWLSVMAKLRTEHFDLIIADVETPTGNGLTALEFLNQDESVGKIEKVFVTGRDDTETLRRCREMNAGYLHKSPHVFAELGELIRSYCDTPALGRV</sequence>
<comment type="caution">
    <text evidence="4">The sequence shown here is derived from an EMBL/GenBank/DDBJ whole genome shotgun (WGS) entry which is preliminary data.</text>
</comment>
<evidence type="ECO:0000259" key="3">
    <source>
        <dbReference type="PROSITE" id="PS50110"/>
    </source>
</evidence>
<organism evidence="4 5">
    <name type="scientific">Novipirellula rosea</name>
    <dbReference type="NCBI Taxonomy" id="1031540"/>
    <lineage>
        <taxon>Bacteria</taxon>
        <taxon>Pseudomonadati</taxon>
        <taxon>Planctomycetota</taxon>
        <taxon>Planctomycetia</taxon>
        <taxon>Pirellulales</taxon>
        <taxon>Pirellulaceae</taxon>
        <taxon>Novipirellula</taxon>
    </lineage>
</organism>
<dbReference type="InterPro" id="IPR050595">
    <property type="entry name" value="Bact_response_regulator"/>
</dbReference>
<dbReference type="SMART" id="SM00448">
    <property type="entry name" value="REC"/>
    <property type="match status" value="1"/>
</dbReference>
<keyword evidence="5" id="KW-1185">Reference proteome</keyword>
<dbReference type="EMBL" id="BAABGA010000120">
    <property type="protein sequence ID" value="GAA4472575.1"/>
    <property type="molecule type" value="Genomic_DNA"/>
</dbReference>
<dbReference type="PROSITE" id="PS50110">
    <property type="entry name" value="RESPONSE_REGULATORY"/>
    <property type="match status" value="1"/>
</dbReference>
<dbReference type="Proteomes" id="UP001500840">
    <property type="component" value="Unassembled WGS sequence"/>
</dbReference>
<dbReference type="PANTHER" id="PTHR44591">
    <property type="entry name" value="STRESS RESPONSE REGULATOR PROTEIN 1"/>
    <property type="match status" value="1"/>
</dbReference>